<keyword evidence="2" id="KW-1185">Reference proteome</keyword>
<evidence type="ECO:0000313" key="1">
    <source>
        <dbReference type="EMBL" id="KAG9439415.1"/>
    </source>
</evidence>
<accession>A0AAV7DS16</accession>
<dbReference type="AlphaFoldDB" id="A0AAV7DS16"/>
<organism evidence="1 2">
    <name type="scientific">Aristolochia fimbriata</name>
    <name type="common">White veined hardy Dutchman's pipe vine</name>
    <dbReference type="NCBI Taxonomy" id="158543"/>
    <lineage>
        <taxon>Eukaryota</taxon>
        <taxon>Viridiplantae</taxon>
        <taxon>Streptophyta</taxon>
        <taxon>Embryophyta</taxon>
        <taxon>Tracheophyta</taxon>
        <taxon>Spermatophyta</taxon>
        <taxon>Magnoliopsida</taxon>
        <taxon>Magnoliidae</taxon>
        <taxon>Piperales</taxon>
        <taxon>Aristolochiaceae</taxon>
        <taxon>Aristolochia</taxon>
    </lineage>
</organism>
<reference evidence="1 2" key="1">
    <citation type="submission" date="2021-07" db="EMBL/GenBank/DDBJ databases">
        <title>The Aristolochia fimbriata genome: insights into angiosperm evolution, floral development and chemical biosynthesis.</title>
        <authorList>
            <person name="Jiao Y."/>
        </authorList>
    </citation>
    <scope>NUCLEOTIDE SEQUENCE [LARGE SCALE GENOMIC DNA]</scope>
    <source>
        <strain evidence="1">IBCAS-2021</strain>
        <tissue evidence="1">Leaf</tissue>
    </source>
</reference>
<name>A0AAV7DS16_ARIFI</name>
<protein>
    <submittedName>
        <fullName evidence="1">Uncharacterized protein</fullName>
    </submittedName>
</protein>
<dbReference type="Proteomes" id="UP000825729">
    <property type="component" value="Unassembled WGS sequence"/>
</dbReference>
<sequence length="226" mass="25835">MVIRHVERFYDMETVSGMWSPLQTTRRSRCRTPSDRTSRQRVVNVNADIISRIGESAQAQEYRPLQRIPYGICTIFGCFRERLHFIVNRRTGRGGSSFQLYLAPSGPVWFQKYNWKLTVMERDGKREKQRGGKVGFGITGGGQHMGGVSELRARVSLMAVTADGREGRWLEVNEGRISGWRDRETAASLQRMLIPGASHFMSSLPAAEEDDIFSDLMKNVPHRRRD</sequence>
<dbReference type="EMBL" id="JAINDJ010000008">
    <property type="protein sequence ID" value="KAG9439415.1"/>
    <property type="molecule type" value="Genomic_DNA"/>
</dbReference>
<evidence type="ECO:0000313" key="2">
    <source>
        <dbReference type="Proteomes" id="UP000825729"/>
    </source>
</evidence>
<proteinExistence type="predicted"/>
<comment type="caution">
    <text evidence="1">The sequence shown here is derived from an EMBL/GenBank/DDBJ whole genome shotgun (WGS) entry which is preliminary data.</text>
</comment>
<gene>
    <name evidence="1" type="ORF">H6P81_019580</name>
</gene>